<name>A0A1I8B6V2_MELHA</name>
<accession>A0A1I8B6V2</accession>
<dbReference type="Proteomes" id="UP000095281">
    <property type="component" value="Unplaced"/>
</dbReference>
<evidence type="ECO:0000313" key="2">
    <source>
        <dbReference type="WBParaSite" id="MhA1_Contig1464.frz3.gene1"/>
    </source>
</evidence>
<dbReference type="WBParaSite" id="MhA1_Contig1464.frz3.gene1">
    <property type="protein sequence ID" value="MhA1_Contig1464.frz3.gene1"/>
    <property type="gene ID" value="MhA1_Contig1464.frz3.gene1"/>
</dbReference>
<reference evidence="2" key="1">
    <citation type="submission" date="2016-11" db="UniProtKB">
        <authorList>
            <consortium name="WormBaseParasite"/>
        </authorList>
    </citation>
    <scope>IDENTIFICATION</scope>
</reference>
<evidence type="ECO:0000313" key="1">
    <source>
        <dbReference type="Proteomes" id="UP000095281"/>
    </source>
</evidence>
<proteinExistence type="predicted"/>
<keyword evidence="1" id="KW-1185">Reference proteome</keyword>
<dbReference type="AlphaFoldDB" id="A0A1I8B6V2"/>
<organism evidence="1 2">
    <name type="scientific">Meloidogyne hapla</name>
    <name type="common">Root-knot nematode worm</name>
    <dbReference type="NCBI Taxonomy" id="6305"/>
    <lineage>
        <taxon>Eukaryota</taxon>
        <taxon>Metazoa</taxon>
        <taxon>Ecdysozoa</taxon>
        <taxon>Nematoda</taxon>
        <taxon>Chromadorea</taxon>
        <taxon>Rhabditida</taxon>
        <taxon>Tylenchina</taxon>
        <taxon>Tylenchomorpha</taxon>
        <taxon>Tylenchoidea</taxon>
        <taxon>Meloidogynidae</taxon>
        <taxon>Meloidogyninae</taxon>
        <taxon>Meloidogyne</taxon>
    </lineage>
</organism>
<sequence length="37" mass="4295">IANFFEPSHYPQFVSGVEGVQEEQFGSFEQVCFIFCF</sequence>
<protein>
    <submittedName>
        <fullName evidence="2">V-type proton ATPase subunit a</fullName>
    </submittedName>
</protein>